<reference evidence="2 3" key="2">
    <citation type="journal article" date="2013" name="Plant Cell Physiol.">
        <title>Rice Annotation Project Database (RAP-DB): an integrative and interactive database for rice genomics.</title>
        <authorList>
            <person name="Sakai H."/>
            <person name="Lee S.S."/>
            <person name="Tanaka T."/>
            <person name="Numa H."/>
            <person name="Kim J."/>
            <person name="Kawahara Y."/>
            <person name="Wakimoto H."/>
            <person name="Yang C.C."/>
            <person name="Iwamoto M."/>
            <person name="Abe T."/>
            <person name="Yamada Y."/>
            <person name="Muto A."/>
            <person name="Inokuchi H."/>
            <person name="Ikemura T."/>
            <person name="Matsumoto T."/>
            <person name="Sasaki T."/>
            <person name="Itoh T."/>
        </authorList>
    </citation>
    <scope>NUCLEOTIDE SEQUENCE [LARGE SCALE GENOMIC DNA]</scope>
    <source>
        <strain evidence="3">cv. Nipponbare</strain>
    </source>
</reference>
<feature type="region of interest" description="Disordered" evidence="1">
    <location>
        <begin position="1"/>
        <end position="29"/>
    </location>
</feature>
<protein>
    <submittedName>
        <fullName evidence="2">Os09g0516750 protein</fullName>
    </submittedName>
</protein>
<keyword evidence="3" id="KW-1185">Reference proteome</keyword>
<feature type="region of interest" description="Disordered" evidence="1">
    <location>
        <begin position="49"/>
        <end position="91"/>
    </location>
</feature>
<name>A0A0P0XQK3_ORYSJ</name>
<dbReference type="Gramene" id="Os09t0516750-00">
    <property type="protein sequence ID" value="Os09t0516750-00"/>
    <property type="gene ID" value="Os09g0516750"/>
</dbReference>
<organism evidence="2 3">
    <name type="scientific">Oryza sativa subsp. japonica</name>
    <name type="common">Rice</name>
    <dbReference type="NCBI Taxonomy" id="39947"/>
    <lineage>
        <taxon>Eukaryota</taxon>
        <taxon>Viridiplantae</taxon>
        <taxon>Streptophyta</taxon>
        <taxon>Embryophyta</taxon>
        <taxon>Tracheophyta</taxon>
        <taxon>Spermatophyta</taxon>
        <taxon>Magnoliopsida</taxon>
        <taxon>Liliopsida</taxon>
        <taxon>Poales</taxon>
        <taxon>Poaceae</taxon>
        <taxon>BOP clade</taxon>
        <taxon>Oryzoideae</taxon>
        <taxon>Oryzeae</taxon>
        <taxon>Oryzinae</taxon>
        <taxon>Oryza</taxon>
        <taxon>Oryza sativa</taxon>
    </lineage>
</organism>
<feature type="compositionally biased region" description="Low complexity" evidence="1">
    <location>
        <begin position="70"/>
        <end position="90"/>
    </location>
</feature>
<proteinExistence type="predicted"/>
<dbReference type="InParanoid" id="A0A0P0XQK3"/>
<gene>
    <name evidence="2" type="ordered locus">Os09g0516750</name>
    <name evidence="2" type="ORF">OSNPB_090516750</name>
</gene>
<dbReference type="Proteomes" id="UP000059680">
    <property type="component" value="Chromosome 9"/>
</dbReference>
<evidence type="ECO:0000256" key="1">
    <source>
        <dbReference type="SAM" id="MobiDB-lite"/>
    </source>
</evidence>
<evidence type="ECO:0000313" key="2">
    <source>
        <dbReference type="EMBL" id="BAT08968.1"/>
    </source>
</evidence>
<dbReference type="AlphaFoldDB" id="A0A0P0XQK3"/>
<accession>A0A0P0XQK3</accession>
<evidence type="ECO:0000313" key="3">
    <source>
        <dbReference type="Proteomes" id="UP000059680"/>
    </source>
</evidence>
<reference evidence="3" key="1">
    <citation type="journal article" date="2005" name="Nature">
        <title>The map-based sequence of the rice genome.</title>
        <authorList>
            <consortium name="International rice genome sequencing project (IRGSP)"/>
            <person name="Matsumoto T."/>
            <person name="Wu J."/>
            <person name="Kanamori H."/>
            <person name="Katayose Y."/>
            <person name="Fujisawa M."/>
            <person name="Namiki N."/>
            <person name="Mizuno H."/>
            <person name="Yamamoto K."/>
            <person name="Antonio B.A."/>
            <person name="Baba T."/>
            <person name="Sakata K."/>
            <person name="Nagamura Y."/>
            <person name="Aoki H."/>
            <person name="Arikawa K."/>
            <person name="Arita K."/>
            <person name="Bito T."/>
            <person name="Chiden Y."/>
            <person name="Fujitsuka N."/>
            <person name="Fukunaka R."/>
            <person name="Hamada M."/>
            <person name="Harada C."/>
            <person name="Hayashi A."/>
            <person name="Hijishita S."/>
            <person name="Honda M."/>
            <person name="Hosokawa S."/>
            <person name="Ichikawa Y."/>
            <person name="Idonuma A."/>
            <person name="Iijima M."/>
            <person name="Ikeda M."/>
            <person name="Ikeno M."/>
            <person name="Ito K."/>
            <person name="Ito S."/>
            <person name="Ito T."/>
            <person name="Ito Y."/>
            <person name="Ito Y."/>
            <person name="Iwabuchi A."/>
            <person name="Kamiya K."/>
            <person name="Karasawa W."/>
            <person name="Kurita K."/>
            <person name="Katagiri S."/>
            <person name="Kikuta A."/>
            <person name="Kobayashi H."/>
            <person name="Kobayashi N."/>
            <person name="Machita K."/>
            <person name="Maehara T."/>
            <person name="Masukawa M."/>
            <person name="Mizubayashi T."/>
            <person name="Mukai Y."/>
            <person name="Nagasaki H."/>
            <person name="Nagata Y."/>
            <person name="Naito S."/>
            <person name="Nakashima M."/>
            <person name="Nakama Y."/>
            <person name="Nakamichi Y."/>
            <person name="Nakamura M."/>
            <person name="Meguro A."/>
            <person name="Negishi M."/>
            <person name="Ohta I."/>
            <person name="Ohta T."/>
            <person name="Okamoto M."/>
            <person name="Ono N."/>
            <person name="Saji S."/>
            <person name="Sakaguchi M."/>
            <person name="Sakai K."/>
            <person name="Shibata M."/>
            <person name="Shimokawa T."/>
            <person name="Song J."/>
            <person name="Takazaki Y."/>
            <person name="Terasawa K."/>
            <person name="Tsugane M."/>
            <person name="Tsuji K."/>
            <person name="Ueda S."/>
            <person name="Waki K."/>
            <person name="Yamagata H."/>
            <person name="Yamamoto M."/>
            <person name="Yamamoto S."/>
            <person name="Yamane H."/>
            <person name="Yoshiki S."/>
            <person name="Yoshihara R."/>
            <person name="Yukawa K."/>
            <person name="Zhong H."/>
            <person name="Yano M."/>
            <person name="Yuan Q."/>
            <person name="Ouyang S."/>
            <person name="Liu J."/>
            <person name="Jones K.M."/>
            <person name="Gansberger K."/>
            <person name="Moffat K."/>
            <person name="Hill J."/>
            <person name="Bera J."/>
            <person name="Fadrosh D."/>
            <person name="Jin S."/>
            <person name="Johri S."/>
            <person name="Kim M."/>
            <person name="Overton L."/>
            <person name="Reardon M."/>
            <person name="Tsitrin T."/>
            <person name="Vuong H."/>
            <person name="Weaver B."/>
            <person name="Ciecko A."/>
            <person name="Tallon L."/>
            <person name="Jackson J."/>
            <person name="Pai G."/>
            <person name="Aken S.V."/>
            <person name="Utterback T."/>
            <person name="Reidmuller S."/>
            <person name="Feldblyum T."/>
            <person name="Hsiao J."/>
            <person name="Zismann V."/>
            <person name="Iobst S."/>
            <person name="de Vazeille A.R."/>
            <person name="Buell C.R."/>
            <person name="Ying K."/>
            <person name="Li Y."/>
            <person name="Lu T."/>
            <person name="Huang Y."/>
            <person name="Zhao Q."/>
            <person name="Feng Q."/>
            <person name="Zhang L."/>
            <person name="Zhu J."/>
            <person name="Weng Q."/>
            <person name="Mu J."/>
            <person name="Lu Y."/>
            <person name="Fan D."/>
            <person name="Liu Y."/>
            <person name="Guan J."/>
            <person name="Zhang Y."/>
            <person name="Yu S."/>
            <person name="Liu X."/>
            <person name="Zhang Y."/>
            <person name="Hong G."/>
            <person name="Han B."/>
            <person name="Choisne N."/>
            <person name="Demange N."/>
            <person name="Orjeda G."/>
            <person name="Samain S."/>
            <person name="Cattolico L."/>
            <person name="Pelletier E."/>
            <person name="Couloux A."/>
            <person name="Segurens B."/>
            <person name="Wincker P."/>
            <person name="D'Hont A."/>
            <person name="Scarpelli C."/>
            <person name="Weissenbach J."/>
            <person name="Salanoubat M."/>
            <person name="Quetier F."/>
            <person name="Yu Y."/>
            <person name="Kim H.R."/>
            <person name="Rambo T."/>
            <person name="Currie J."/>
            <person name="Collura K."/>
            <person name="Luo M."/>
            <person name="Yang T."/>
            <person name="Ammiraju J.S.S."/>
            <person name="Engler F."/>
            <person name="Soderlund C."/>
            <person name="Wing R.A."/>
            <person name="Palmer L.E."/>
            <person name="de la Bastide M."/>
            <person name="Spiegel L."/>
            <person name="Nascimento L."/>
            <person name="Zutavern T."/>
            <person name="O'Shaughnessy A."/>
            <person name="Dike S."/>
            <person name="Dedhia N."/>
            <person name="Preston R."/>
            <person name="Balija V."/>
            <person name="McCombie W.R."/>
            <person name="Chow T."/>
            <person name="Chen H."/>
            <person name="Chung M."/>
            <person name="Chen C."/>
            <person name="Shaw J."/>
            <person name="Wu H."/>
            <person name="Hsiao K."/>
            <person name="Chao Y."/>
            <person name="Chu M."/>
            <person name="Cheng C."/>
            <person name="Hour A."/>
            <person name="Lee P."/>
            <person name="Lin S."/>
            <person name="Lin Y."/>
            <person name="Liou J."/>
            <person name="Liu S."/>
            <person name="Hsing Y."/>
            <person name="Raghuvanshi S."/>
            <person name="Mohanty A."/>
            <person name="Bharti A.K."/>
            <person name="Gaur A."/>
            <person name="Gupta V."/>
            <person name="Kumar D."/>
            <person name="Ravi V."/>
            <person name="Vij S."/>
            <person name="Kapur A."/>
            <person name="Khurana P."/>
            <person name="Khurana P."/>
            <person name="Khurana J.P."/>
            <person name="Tyagi A.K."/>
            <person name="Gaikwad K."/>
            <person name="Singh A."/>
            <person name="Dalal V."/>
            <person name="Srivastava S."/>
            <person name="Dixit A."/>
            <person name="Pal A.K."/>
            <person name="Ghazi I.A."/>
            <person name="Yadav M."/>
            <person name="Pandit A."/>
            <person name="Bhargava A."/>
            <person name="Sureshbabu K."/>
            <person name="Batra K."/>
            <person name="Sharma T.R."/>
            <person name="Mohapatra T."/>
            <person name="Singh N.K."/>
            <person name="Messing J."/>
            <person name="Nelson A.B."/>
            <person name="Fuks G."/>
            <person name="Kavchok S."/>
            <person name="Keizer G."/>
            <person name="Linton E."/>
            <person name="Llaca V."/>
            <person name="Song R."/>
            <person name="Tanyolac B."/>
            <person name="Young S."/>
            <person name="Ho-Il K."/>
            <person name="Hahn J.H."/>
            <person name="Sangsakoo G."/>
            <person name="Vanavichit A."/>
            <person name="de Mattos Luiz.A.T."/>
            <person name="Zimmer P.D."/>
            <person name="Malone G."/>
            <person name="Dellagostin O."/>
            <person name="de Oliveira A.C."/>
            <person name="Bevan M."/>
            <person name="Bancroft I."/>
            <person name="Minx P."/>
            <person name="Cordum H."/>
            <person name="Wilson R."/>
            <person name="Cheng Z."/>
            <person name="Jin W."/>
            <person name="Jiang J."/>
            <person name="Leong S.A."/>
            <person name="Iwama H."/>
            <person name="Gojobori T."/>
            <person name="Itoh T."/>
            <person name="Niimura Y."/>
            <person name="Fujii Y."/>
            <person name="Habara T."/>
            <person name="Sakai H."/>
            <person name="Sato Y."/>
            <person name="Wilson G."/>
            <person name="Kumar K."/>
            <person name="McCouch S."/>
            <person name="Juretic N."/>
            <person name="Hoen D."/>
            <person name="Wright S."/>
            <person name="Bruskiewich R."/>
            <person name="Bureau T."/>
            <person name="Miyao A."/>
            <person name="Hirochika H."/>
            <person name="Nishikawa T."/>
            <person name="Kadowaki K."/>
            <person name="Sugiura M."/>
            <person name="Burr B."/>
            <person name="Sasaki T."/>
        </authorList>
    </citation>
    <scope>NUCLEOTIDE SEQUENCE [LARGE SCALE GENOMIC DNA]</scope>
    <source>
        <strain evidence="3">cv. Nipponbare</strain>
    </source>
</reference>
<dbReference type="EMBL" id="AP014965">
    <property type="protein sequence ID" value="BAT08968.1"/>
    <property type="molecule type" value="Genomic_DNA"/>
</dbReference>
<dbReference type="eggNOG" id="ENOG502R5H3">
    <property type="taxonomic scope" value="Eukaryota"/>
</dbReference>
<reference evidence="2 3" key="3">
    <citation type="journal article" date="2013" name="Rice">
        <title>Improvement of the Oryza sativa Nipponbare reference genome using next generation sequence and optical map data.</title>
        <authorList>
            <person name="Kawahara Y."/>
            <person name="de la Bastide M."/>
            <person name="Hamilton J.P."/>
            <person name="Kanamori H."/>
            <person name="McCombie W.R."/>
            <person name="Ouyang S."/>
            <person name="Schwartz D.C."/>
            <person name="Tanaka T."/>
            <person name="Wu J."/>
            <person name="Zhou S."/>
            <person name="Childs K.L."/>
            <person name="Davidson R.M."/>
            <person name="Lin H."/>
            <person name="Quesada-Ocampo L."/>
            <person name="Vaillancourt B."/>
            <person name="Sakai H."/>
            <person name="Lee S.S."/>
            <person name="Kim J."/>
            <person name="Numa H."/>
            <person name="Itoh T."/>
            <person name="Buell C.R."/>
            <person name="Matsumoto T."/>
        </authorList>
    </citation>
    <scope>NUCLEOTIDE SEQUENCE [LARGE SCALE GENOMIC DNA]</scope>
    <source>
        <strain evidence="3">cv. Nipponbare</strain>
    </source>
</reference>
<sequence length="212" mass="20815">MVAAAASPSASGGGGGVASPRFPISPSQSLTRFSCGSILAARSRSHGAAAAATSASRKRSTNPRNQPLDSSPSRLASSTLSSAPTPFSHSGSGGGAAVAAAVAAGPVLAFPFAGDIRDFAGDDFTALAAADAAGFADSSTTSTASGDEIRSGEDTDAADDLARVSVITAARDSAVWRARNRSTAGCGFCSSAVELTSAYLKHLSKLSAAEAS</sequence>
<feature type="compositionally biased region" description="Low complexity" evidence="1">
    <location>
        <begin position="1"/>
        <end position="10"/>
    </location>
</feature>
<dbReference type="PaxDb" id="39947-A0A0P0XQK3"/>